<protein>
    <recommendedName>
        <fullName evidence="2">PIN domain-containing protein</fullName>
    </recommendedName>
</protein>
<reference evidence="3 4" key="1">
    <citation type="journal article" date="2022" name="Allergy">
        <title>Genome assembly and annotation of Periplaneta americana reveal a comprehensive cockroach allergen profile.</title>
        <authorList>
            <person name="Wang L."/>
            <person name="Xiong Q."/>
            <person name="Saelim N."/>
            <person name="Wang L."/>
            <person name="Nong W."/>
            <person name="Wan A.T."/>
            <person name="Shi M."/>
            <person name="Liu X."/>
            <person name="Cao Q."/>
            <person name="Hui J.H.L."/>
            <person name="Sookrung N."/>
            <person name="Leung T.F."/>
            <person name="Tungtrongchitr A."/>
            <person name="Tsui S.K.W."/>
        </authorList>
    </citation>
    <scope>NUCLEOTIDE SEQUENCE [LARGE SCALE GENOMIC DNA]</scope>
    <source>
        <strain evidence="3">PWHHKU_190912</strain>
    </source>
</reference>
<accession>A0ABQ8SZ64</accession>
<dbReference type="PANTHER" id="PTHR16161:SF0">
    <property type="entry name" value="TRANSCRIPTIONAL PROTEIN SWT1"/>
    <property type="match status" value="1"/>
</dbReference>
<sequence>MAGLCEGGNEPSGSLKAICASKCLAAKRLESLQKKLAMQQKNSKQSDFQSASIESTNNNKGLKMNVTSPTLSINKYGSRTFDTVSTKEQVDVEKIDADNSFTQELMEWEPIEEEKILSHVRILLFDFIQEVRNQIQQDGGINPDEIMQKPDYETMSVFSESGKTEWFIVLDTNILLSSLTYVEELRDTNFKGLGFPILIIPWQVLQELDILKDQRGGVKNSSVTARARKAVSFLHSNFVTKHPRVRGQSALDAFPQDFKMEVPDDAILQCCLHIVHRTQQVILLSNDKNLCNKAIVNGIRAYQKSEIEQALQGFHPDSIGEVPNNSAGNAGLSDSRVDTSTLICDTQEEREASKADLIICKLKSVLKDLLSRVLENEMNKVYGQSWLKVIAVKPPWTLSEILVCMLKHWIAVLGFVLPSNIKPSLESLQAFFAKTTGEFKCAITCDILNMKHNFTYVRPDPMPTVDFVRDNLPDVYPRVHALTKAILRIEQFPVSNLDVNNEAIRSLYTTLTNLLRSNEVDETFTPELVLKFCTVPNTRQMLIKAGTMFKEIQAILDTAINRLVQSGMA</sequence>
<keyword evidence="4" id="KW-1185">Reference proteome</keyword>
<feature type="domain" description="PIN" evidence="2">
    <location>
        <begin position="166"/>
        <end position="292"/>
    </location>
</feature>
<evidence type="ECO:0000313" key="4">
    <source>
        <dbReference type="Proteomes" id="UP001148838"/>
    </source>
</evidence>
<dbReference type="Proteomes" id="UP001148838">
    <property type="component" value="Unassembled WGS sequence"/>
</dbReference>
<evidence type="ECO:0000313" key="3">
    <source>
        <dbReference type="EMBL" id="KAJ4439086.1"/>
    </source>
</evidence>
<dbReference type="Pfam" id="PF13638">
    <property type="entry name" value="PIN_4"/>
    <property type="match status" value="1"/>
</dbReference>
<evidence type="ECO:0000259" key="2">
    <source>
        <dbReference type="SMART" id="SM00670"/>
    </source>
</evidence>
<feature type="region of interest" description="Disordered" evidence="1">
    <location>
        <begin position="40"/>
        <end position="64"/>
    </location>
</feature>
<dbReference type="Gene3D" id="3.40.50.1010">
    <property type="entry name" value="5'-nuclease"/>
    <property type="match status" value="1"/>
</dbReference>
<name>A0ABQ8SZ64_PERAM</name>
<dbReference type="EMBL" id="JAJSOF020000019">
    <property type="protein sequence ID" value="KAJ4439086.1"/>
    <property type="molecule type" value="Genomic_DNA"/>
</dbReference>
<organism evidence="3 4">
    <name type="scientific">Periplaneta americana</name>
    <name type="common">American cockroach</name>
    <name type="synonym">Blatta americana</name>
    <dbReference type="NCBI Taxonomy" id="6978"/>
    <lineage>
        <taxon>Eukaryota</taxon>
        <taxon>Metazoa</taxon>
        <taxon>Ecdysozoa</taxon>
        <taxon>Arthropoda</taxon>
        <taxon>Hexapoda</taxon>
        <taxon>Insecta</taxon>
        <taxon>Pterygota</taxon>
        <taxon>Neoptera</taxon>
        <taxon>Polyneoptera</taxon>
        <taxon>Dictyoptera</taxon>
        <taxon>Blattodea</taxon>
        <taxon>Blattoidea</taxon>
        <taxon>Blattidae</taxon>
        <taxon>Blattinae</taxon>
        <taxon>Periplaneta</taxon>
    </lineage>
</organism>
<comment type="caution">
    <text evidence="3">The sequence shown here is derived from an EMBL/GenBank/DDBJ whole genome shotgun (WGS) entry which is preliminary data.</text>
</comment>
<dbReference type="CDD" id="cd18727">
    <property type="entry name" value="PIN_Swt1-like"/>
    <property type="match status" value="1"/>
</dbReference>
<dbReference type="InterPro" id="IPR002716">
    <property type="entry name" value="PIN_dom"/>
</dbReference>
<evidence type="ECO:0000256" key="1">
    <source>
        <dbReference type="SAM" id="MobiDB-lite"/>
    </source>
</evidence>
<dbReference type="SMART" id="SM00670">
    <property type="entry name" value="PINc"/>
    <property type="match status" value="1"/>
</dbReference>
<dbReference type="InterPro" id="IPR029060">
    <property type="entry name" value="PIN-like_dom_sf"/>
</dbReference>
<dbReference type="SUPFAM" id="SSF88723">
    <property type="entry name" value="PIN domain-like"/>
    <property type="match status" value="1"/>
</dbReference>
<proteinExistence type="predicted"/>
<gene>
    <name evidence="3" type="ORF">ANN_15043</name>
</gene>
<dbReference type="PANTHER" id="PTHR16161">
    <property type="entry name" value="TRANSCRIPTIONAL PROTEIN SWT1"/>
    <property type="match status" value="1"/>
</dbReference>
<dbReference type="InterPro" id="IPR052626">
    <property type="entry name" value="SWT1_Regulator"/>
</dbReference>